<gene>
    <name evidence="2" type="ORF">Gogos_003324</name>
</gene>
<dbReference type="EMBL" id="JABEZY010000011">
    <property type="protein sequence ID" value="MBA0749382.1"/>
    <property type="molecule type" value="Genomic_DNA"/>
</dbReference>
<dbReference type="PANTHER" id="PTHR48464">
    <property type="match status" value="1"/>
</dbReference>
<comment type="caution">
    <text evidence="2">The sequence shown here is derived from an EMBL/GenBank/DDBJ whole genome shotgun (WGS) entry which is preliminary data.</text>
</comment>
<name>A0A7J9CLK7_GOSGO</name>
<evidence type="ECO:0000313" key="3">
    <source>
        <dbReference type="Proteomes" id="UP000593579"/>
    </source>
</evidence>
<dbReference type="OrthoDB" id="999590at2759"/>
<keyword evidence="3" id="KW-1185">Reference proteome</keyword>
<evidence type="ECO:0000313" key="2">
    <source>
        <dbReference type="EMBL" id="MBA0749382.1"/>
    </source>
</evidence>
<feature type="region of interest" description="Disordered" evidence="1">
    <location>
        <begin position="152"/>
        <end position="179"/>
    </location>
</feature>
<accession>A0A7J9CLK7</accession>
<organism evidence="2 3">
    <name type="scientific">Gossypium gossypioides</name>
    <name type="common">Mexican cotton</name>
    <name type="synonym">Selera gossypioides</name>
    <dbReference type="NCBI Taxonomy" id="34282"/>
    <lineage>
        <taxon>Eukaryota</taxon>
        <taxon>Viridiplantae</taxon>
        <taxon>Streptophyta</taxon>
        <taxon>Embryophyta</taxon>
        <taxon>Tracheophyta</taxon>
        <taxon>Spermatophyta</taxon>
        <taxon>Magnoliopsida</taxon>
        <taxon>eudicotyledons</taxon>
        <taxon>Gunneridae</taxon>
        <taxon>Pentapetalae</taxon>
        <taxon>rosids</taxon>
        <taxon>malvids</taxon>
        <taxon>Malvales</taxon>
        <taxon>Malvaceae</taxon>
        <taxon>Malvoideae</taxon>
        <taxon>Gossypium</taxon>
    </lineage>
</organism>
<dbReference type="AlphaFoldDB" id="A0A7J9CLK7"/>
<protein>
    <recommendedName>
        <fullName evidence="4">Myb/SANT-like domain-containing protein</fullName>
    </recommendedName>
</protein>
<sequence>MSGFSQSIASSQNSRGTKRKWVLKEDVALVVCMVDLYNVGTYNADTRFKVDYLNELERMLEKVIPHAMLKAKPNLVSRIRTFKRDWAIIYDILSGKDNSSHKVASQFRHRSFPYYDQLTSIYAKDRAIGKNAQIAADIVEEMDAKDVATTNNLEEGNNYHGYEDDVSMDEMDVSATQSQ</sequence>
<feature type="non-terminal residue" evidence="2">
    <location>
        <position position="179"/>
    </location>
</feature>
<dbReference type="PANTHER" id="PTHR48464:SF1">
    <property type="entry name" value="MYB_SANT-LIKE DOMAIN-CONTAINING PROTEIN"/>
    <property type="match status" value="1"/>
</dbReference>
<reference evidence="2 3" key="1">
    <citation type="journal article" date="2019" name="Genome Biol. Evol.">
        <title>Insights into the evolution of the New World diploid cottons (Gossypium, subgenus Houzingenia) based on genome sequencing.</title>
        <authorList>
            <person name="Grover C.E."/>
            <person name="Arick M.A. 2nd"/>
            <person name="Thrash A."/>
            <person name="Conover J.L."/>
            <person name="Sanders W.S."/>
            <person name="Peterson D.G."/>
            <person name="Frelichowski J.E."/>
            <person name="Scheffler J.A."/>
            <person name="Scheffler B.E."/>
            <person name="Wendel J.F."/>
        </authorList>
    </citation>
    <scope>NUCLEOTIDE SEQUENCE [LARGE SCALE GENOMIC DNA]</scope>
    <source>
        <strain evidence="2">5</strain>
        <tissue evidence="2">Leaf</tissue>
    </source>
</reference>
<evidence type="ECO:0000256" key="1">
    <source>
        <dbReference type="SAM" id="MobiDB-lite"/>
    </source>
</evidence>
<evidence type="ECO:0008006" key="4">
    <source>
        <dbReference type="Google" id="ProtNLM"/>
    </source>
</evidence>
<proteinExistence type="predicted"/>
<dbReference type="Proteomes" id="UP000593579">
    <property type="component" value="Unassembled WGS sequence"/>
</dbReference>